<feature type="region of interest" description="Disordered" evidence="2">
    <location>
        <begin position="775"/>
        <end position="817"/>
    </location>
</feature>
<dbReference type="InterPro" id="IPR001245">
    <property type="entry name" value="Ser-Thr/Tyr_kinase_cat_dom"/>
</dbReference>
<proteinExistence type="predicted"/>
<dbReference type="PANTHER" id="PTHR44329">
    <property type="entry name" value="SERINE/THREONINE-PROTEIN KINASE TNNI3K-RELATED"/>
    <property type="match status" value="1"/>
</dbReference>
<dbReference type="Gene3D" id="1.10.510.10">
    <property type="entry name" value="Transferase(Phosphotransferase) domain 1"/>
    <property type="match status" value="1"/>
</dbReference>
<feature type="compositionally biased region" description="Polar residues" evidence="2">
    <location>
        <begin position="431"/>
        <end position="443"/>
    </location>
</feature>
<gene>
    <name evidence="5" type="ORF">BQ4739_LOCUS13899</name>
</gene>
<dbReference type="PANTHER" id="PTHR44329:SF214">
    <property type="entry name" value="PROTEIN KINASE DOMAIN-CONTAINING PROTEIN"/>
    <property type="match status" value="1"/>
</dbReference>
<feature type="compositionally biased region" description="Low complexity" evidence="2">
    <location>
        <begin position="315"/>
        <end position="336"/>
    </location>
</feature>
<feature type="compositionally biased region" description="Low complexity" evidence="2">
    <location>
        <begin position="692"/>
        <end position="703"/>
    </location>
</feature>
<dbReference type="STRING" id="3088.A0A383W8S1"/>
<feature type="domain" description="Protein kinase" evidence="4">
    <location>
        <begin position="511"/>
        <end position="1080"/>
    </location>
</feature>
<dbReference type="GO" id="GO:0004674">
    <property type="term" value="F:protein serine/threonine kinase activity"/>
    <property type="evidence" value="ECO:0007669"/>
    <property type="project" value="TreeGrafter"/>
</dbReference>
<name>A0A383W8S1_TETOB</name>
<dbReference type="PROSITE" id="PS50011">
    <property type="entry name" value="PROTEIN_KINASE_DOM"/>
    <property type="match status" value="1"/>
</dbReference>
<dbReference type="SUPFAM" id="SSF56112">
    <property type="entry name" value="Protein kinase-like (PK-like)"/>
    <property type="match status" value="1"/>
</dbReference>
<feature type="chain" id="PRO_5016624281" description="Protein kinase domain-containing protein" evidence="3">
    <location>
        <begin position="25"/>
        <end position="1159"/>
    </location>
</feature>
<feature type="compositionally biased region" description="Basic residues" evidence="2">
    <location>
        <begin position="451"/>
        <end position="463"/>
    </location>
</feature>
<evidence type="ECO:0000259" key="4">
    <source>
        <dbReference type="PROSITE" id="PS50011"/>
    </source>
</evidence>
<dbReference type="PROSITE" id="PS00107">
    <property type="entry name" value="PROTEIN_KINASE_ATP"/>
    <property type="match status" value="1"/>
</dbReference>
<dbReference type="InterPro" id="IPR011009">
    <property type="entry name" value="Kinase-like_dom_sf"/>
</dbReference>
<dbReference type="GO" id="GO:0005524">
    <property type="term" value="F:ATP binding"/>
    <property type="evidence" value="ECO:0007669"/>
    <property type="project" value="UniProtKB-UniRule"/>
</dbReference>
<sequence length="1159" mass="119545">MQRRLVPASALFIALWLSACLCHGEDVTTSSTAYVAAAGAADGYSSLLAALQNQQITRIVLATNYTAGDDFEPFSDKPISVERNVTITGLPGTIPLLDLNRRAGVVQLCSTCTLRLANISLANLTRSGAGMVTFFRGQLGARLLQENGFSVRLVCQRTDVEREQVKQTQRSSRFPSPPGGQQLARSVNATYLGHSFPDAFLIEDVSLDVPLTVVRPGVYSGGFAVQWLNMTRACWSFVDEDCVERETSAEVCIAQQTQRLLAAAAGSSGGGGAKGAAATAVPVAVVGALLLAALALLLQKRRRHRKRPTLLPKSAAPADAPAGPQPPGQQQHPAAAEVTKQHGDGTRTEVVLSGSPVASSAEIAAAAADPLHPAHTAAAAPAAAVSADSRGASDQGSAVDAAPAAVALSRAVTQHSDSTVFTELPADGNMHSGSLHSAPNASGLSFSSSAHTHHSSPHAHSGPHLHSGPCASIAGTVSAMVPLAAQGGWQLTSSRTSQGLQAAADTEGSSIEWGELLGAGSFGRVYKCRWAGMDVAVKVIQHDASALEAVENEVQLQMYLKHPNIVRAFHYITHTHKPSSPTSHNDANSGARAGGGLAATLMTGSGSGRRSSPGDAPTFLSSSSATDTFSSSRGAAVAVVPAQRSPSWVQSHLLSPETPKVNLQRLAPGSFSEMESGAGFTAATNASFAPSSSAATLQSPSSPVVDGMGVRSSSGMAVRGAAAAAAAAPAGPARVVEFEQADAGPDYMRRSQLPAAQRTAAAAAAAASPRAAAAPSSEAGYSSNSSSDGSSNPVSNGRATSSNGGTSSNEALGAPPGWPILMLDQPLSGNTGPGTAAGLHTLGTLAMRLGASGAVGSSSGGMRRGIGSGVMEKKLRFKSAQISETWLVQELCDCGTLASIAANYWRRETEDEVQMLQRLLLLRDVAAGMEFLHSKNIVHSDLNANNVLVSSCGASLNGLVAKLADLGLSRVINQHRTHRTTHTFGTLSHMPPCLLREGRLTTRADVYAFAMVMWQLFTGEPAWHGLHYGQFFQKVVLEHSRPPIPPDMPEDYRCLMMHCWAEEPNDRPTAAVVAHCLELMIAKRLRLLEGEEGEAAAAAVDGGVGGVGGGVGDGAALDKRRSLEAHVSKEAAAAAVAAAAAAAAVEQAVEAAEGSSPVQ</sequence>
<feature type="region of interest" description="Disordered" evidence="2">
    <location>
        <begin position="305"/>
        <end position="347"/>
    </location>
</feature>
<dbReference type="Pfam" id="PF07714">
    <property type="entry name" value="PK_Tyr_Ser-Thr"/>
    <property type="match status" value="2"/>
</dbReference>
<evidence type="ECO:0000256" key="2">
    <source>
        <dbReference type="SAM" id="MobiDB-lite"/>
    </source>
</evidence>
<reference evidence="5 6" key="1">
    <citation type="submission" date="2016-10" db="EMBL/GenBank/DDBJ databases">
        <authorList>
            <person name="Cai Z."/>
        </authorList>
    </citation>
    <scope>NUCLEOTIDE SEQUENCE [LARGE SCALE GENOMIC DNA]</scope>
</reference>
<feature type="signal peptide" evidence="3">
    <location>
        <begin position="1"/>
        <end position="24"/>
    </location>
</feature>
<keyword evidence="3" id="KW-0732">Signal</keyword>
<dbReference type="AlphaFoldDB" id="A0A383W8S1"/>
<feature type="region of interest" description="Disordered" evidence="2">
    <location>
        <begin position="576"/>
        <end position="628"/>
    </location>
</feature>
<feature type="compositionally biased region" description="Low complexity" evidence="2">
    <location>
        <begin position="598"/>
        <end position="628"/>
    </location>
</feature>
<feature type="region of interest" description="Disordered" evidence="2">
    <location>
        <begin position="692"/>
        <end position="712"/>
    </location>
</feature>
<dbReference type="PROSITE" id="PS51257">
    <property type="entry name" value="PROKAR_LIPOPROTEIN"/>
    <property type="match status" value="1"/>
</dbReference>
<organism evidence="5 6">
    <name type="scientific">Tetradesmus obliquus</name>
    <name type="common">Green alga</name>
    <name type="synonym">Acutodesmus obliquus</name>
    <dbReference type="NCBI Taxonomy" id="3088"/>
    <lineage>
        <taxon>Eukaryota</taxon>
        <taxon>Viridiplantae</taxon>
        <taxon>Chlorophyta</taxon>
        <taxon>core chlorophytes</taxon>
        <taxon>Chlorophyceae</taxon>
        <taxon>CS clade</taxon>
        <taxon>Sphaeropleales</taxon>
        <taxon>Scenedesmaceae</taxon>
        <taxon>Tetradesmus</taxon>
    </lineage>
</organism>
<keyword evidence="1" id="KW-0547">Nucleotide-binding</keyword>
<protein>
    <recommendedName>
        <fullName evidence="4">Protein kinase domain-containing protein</fullName>
    </recommendedName>
</protein>
<feature type="compositionally biased region" description="Polar residues" evidence="2">
    <location>
        <begin position="798"/>
        <end position="810"/>
    </location>
</feature>
<keyword evidence="1" id="KW-0067">ATP-binding</keyword>
<evidence type="ECO:0000256" key="1">
    <source>
        <dbReference type="PROSITE-ProRule" id="PRU10141"/>
    </source>
</evidence>
<feature type="binding site" evidence="1">
    <location>
        <position position="538"/>
    </location>
    <ligand>
        <name>ATP</name>
        <dbReference type="ChEBI" id="CHEBI:30616"/>
    </ligand>
</feature>
<dbReference type="EMBL" id="FNXT01001194">
    <property type="protein sequence ID" value="SZX73643.1"/>
    <property type="molecule type" value="Genomic_DNA"/>
</dbReference>
<dbReference type="InterPro" id="IPR051681">
    <property type="entry name" value="Ser/Thr_Kinases-Pseudokinases"/>
</dbReference>
<feature type="compositionally biased region" description="Low complexity" evidence="2">
    <location>
        <begin position="775"/>
        <end position="797"/>
    </location>
</feature>
<dbReference type="InterPro" id="IPR017441">
    <property type="entry name" value="Protein_kinase_ATP_BS"/>
</dbReference>
<evidence type="ECO:0000256" key="3">
    <source>
        <dbReference type="SAM" id="SignalP"/>
    </source>
</evidence>
<dbReference type="Gene3D" id="3.30.200.20">
    <property type="entry name" value="Phosphorylase Kinase, domain 1"/>
    <property type="match status" value="1"/>
</dbReference>
<accession>A0A383W8S1</accession>
<keyword evidence="6" id="KW-1185">Reference proteome</keyword>
<evidence type="ECO:0000313" key="5">
    <source>
        <dbReference type="EMBL" id="SZX73643.1"/>
    </source>
</evidence>
<dbReference type="Proteomes" id="UP000256970">
    <property type="component" value="Unassembled WGS sequence"/>
</dbReference>
<feature type="region of interest" description="Disordered" evidence="2">
    <location>
        <begin position="422"/>
        <end position="467"/>
    </location>
</feature>
<evidence type="ECO:0000313" key="6">
    <source>
        <dbReference type="Proteomes" id="UP000256970"/>
    </source>
</evidence>
<dbReference type="InterPro" id="IPR000719">
    <property type="entry name" value="Prot_kinase_dom"/>
</dbReference>